<keyword evidence="3" id="KW-0815">Transposition</keyword>
<feature type="domain" description="Cas12f1-like TNB" evidence="7">
    <location>
        <begin position="302"/>
        <end position="364"/>
    </location>
</feature>
<dbReference type="InterPro" id="IPR010095">
    <property type="entry name" value="Cas12f1-like_TNB"/>
</dbReference>
<dbReference type="Proteomes" id="UP000283095">
    <property type="component" value="Chromosome"/>
</dbReference>
<comment type="similarity">
    <text evidence="1">In the C-terminal section; belongs to the transposase 35 family.</text>
</comment>
<dbReference type="Pfam" id="PF07282">
    <property type="entry name" value="Cas12f1-like_TNB"/>
    <property type="match status" value="1"/>
</dbReference>
<dbReference type="NCBIfam" id="TIGR01766">
    <property type="entry name" value="IS200/IS605 family accessory protein TnpB-like domain"/>
    <property type="match status" value="1"/>
</dbReference>
<evidence type="ECO:0000256" key="5">
    <source>
        <dbReference type="ARBA" id="ARBA00023172"/>
    </source>
</evidence>
<dbReference type="GO" id="GO:0006310">
    <property type="term" value="P:DNA recombination"/>
    <property type="evidence" value="ECO:0007669"/>
    <property type="project" value="UniProtKB-KW"/>
</dbReference>
<dbReference type="OrthoDB" id="4278026at2"/>
<gene>
    <name evidence="8" type="ORF">BAOM_2851</name>
</gene>
<dbReference type="PANTHER" id="PTHR30405:SF11">
    <property type="entry name" value="RNA-GUIDED DNA ENDONUCLEASE RV2885C-RELATED"/>
    <property type="match status" value="1"/>
</dbReference>
<dbReference type="RefSeq" id="WP_127760644.1">
    <property type="nucleotide sequence ID" value="NZ_CP026095.1"/>
</dbReference>
<evidence type="ECO:0000259" key="7">
    <source>
        <dbReference type="Pfam" id="PF07282"/>
    </source>
</evidence>
<evidence type="ECO:0000256" key="2">
    <source>
        <dbReference type="ARBA" id="ARBA00011044"/>
    </source>
</evidence>
<dbReference type="EMBL" id="CP026095">
    <property type="protein sequence ID" value="AZV43460.1"/>
    <property type="molecule type" value="Genomic_DNA"/>
</dbReference>
<protein>
    <submittedName>
        <fullName evidence="8">Transposase</fullName>
    </submittedName>
</protein>
<dbReference type="KEGG" id="pasa:BAOM_2851"/>
<evidence type="ECO:0000313" key="9">
    <source>
        <dbReference type="Proteomes" id="UP000283095"/>
    </source>
</evidence>
<dbReference type="NCBIfam" id="NF040570">
    <property type="entry name" value="guided_TnpB"/>
    <property type="match status" value="1"/>
</dbReference>
<dbReference type="GO" id="GO:0003677">
    <property type="term" value="F:DNA binding"/>
    <property type="evidence" value="ECO:0007669"/>
    <property type="project" value="UniProtKB-KW"/>
</dbReference>
<keyword evidence="4" id="KW-0238">DNA-binding</keyword>
<feature type="domain" description="Probable transposase IS891/IS1136/IS1341" evidence="6">
    <location>
        <begin position="167"/>
        <end position="280"/>
    </location>
</feature>
<keyword evidence="5" id="KW-0233">DNA recombination</keyword>
<dbReference type="PANTHER" id="PTHR30405">
    <property type="entry name" value="TRANSPOSASE"/>
    <property type="match status" value="1"/>
</dbReference>
<evidence type="ECO:0000256" key="1">
    <source>
        <dbReference type="ARBA" id="ARBA00008761"/>
    </source>
</evidence>
<dbReference type="AlphaFoldDB" id="A0A3Q9RN42"/>
<comment type="similarity">
    <text evidence="2">In the N-terminal section; belongs to the transposase 2 family.</text>
</comment>
<sequence length="390" mass="45484">MYRTMKIPLRASSTTIQSLFDIRRLGGTIWNDCVQLARYYYRLGGGWITKSDLQKELKGLYPLHSQTVQAIAHKFLQARDAAKEARKKGYPTRYPWRHKFVFHPKWVDQAFKIEGKKLILSMGDWNGKRQPKLTLRLPKVPVGKVKELEVVFDRKWFVCLSYDDGMKEESQKQGVTASIDPGEIHTIVGVTENGDGIVITGRYMRSVHRLRNKKVKELQERMSRCKKGSRQWRKYNRAKKFALSKSEAQLQDALHKTTKQFVDWCLEHDVSHVVLGDVEGVQRNNRKKRKKKTNQKVSNWSFGKLYSLLEYKLKAKGIAIEKVNERYTSQTCPVCGNRKKSNTRNYTCTCGYQEHRDLHGARNILTKTLYGEMNYFQIHHPTYLRPVILA</sequence>
<dbReference type="InterPro" id="IPR001959">
    <property type="entry name" value="Transposase"/>
</dbReference>
<evidence type="ECO:0000259" key="6">
    <source>
        <dbReference type="Pfam" id="PF01385"/>
    </source>
</evidence>
<accession>A0A3Q9RN42</accession>
<evidence type="ECO:0000313" key="8">
    <source>
        <dbReference type="EMBL" id="AZV43460.1"/>
    </source>
</evidence>
<organism evidence="8 9">
    <name type="scientific">Peribacillus asahii</name>
    <dbReference type="NCBI Taxonomy" id="228899"/>
    <lineage>
        <taxon>Bacteria</taxon>
        <taxon>Bacillati</taxon>
        <taxon>Bacillota</taxon>
        <taxon>Bacilli</taxon>
        <taxon>Bacillales</taxon>
        <taxon>Bacillaceae</taxon>
        <taxon>Peribacillus</taxon>
    </lineage>
</organism>
<evidence type="ECO:0000256" key="4">
    <source>
        <dbReference type="ARBA" id="ARBA00023125"/>
    </source>
</evidence>
<name>A0A3Q9RN42_9BACI</name>
<proteinExistence type="inferred from homology"/>
<reference evidence="8 9" key="1">
    <citation type="submission" date="2018-01" db="EMBL/GenBank/DDBJ databases">
        <title>Bacillus asahii Genome sequencing and assembly.</title>
        <authorList>
            <person name="Jiang H."/>
            <person name="Feng Y."/>
            <person name="Zhao F."/>
            <person name="Lin X."/>
        </authorList>
    </citation>
    <scope>NUCLEOTIDE SEQUENCE [LARGE SCALE GENOMIC DNA]</scope>
    <source>
        <strain evidence="8 9">OM18</strain>
    </source>
</reference>
<evidence type="ECO:0000256" key="3">
    <source>
        <dbReference type="ARBA" id="ARBA00022578"/>
    </source>
</evidence>
<dbReference type="InterPro" id="IPR051399">
    <property type="entry name" value="RNA-guided_DNA_endo/Transpos"/>
</dbReference>
<dbReference type="Pfam" id="PF01385">
    <property type="entry name" value="OrfB_IS605"/>
    <property type="match status" value="1"/>
</dbReference>
<dbReference type="GO" id="GO:0032196">
    <property type="term" value="P:transposition"/>
    <property type="evidence" value="ECO:0007669"/>
    <property type="project" value="UniProtKB-KW"/>
</dbReference>